<dbReference type="PANTHER" id="PTHR24388:SF50">
    <property type="entry name" value="ZINC FINGER PROTEIN 646"/>
    <property type="match status" value="1"/>
</dbReference>
<dbReference type="FunFam" id="3.30.160.60:FF:000275">
    <property type="entry name" value="zinc finger protein 90 homolog"/>
    <property type="match status" value="1"/>
</dbReference>
<proteinExistence type="predicted"/>
<evidence type="ECO:0000313" key="11">
    <source>
        <dbReference type="EMBL" id="PIO30735.1"/>
    </source>
</evidence>
<keyword evidence="2" id="KW-0479">Metal-binding</keyword>
<feature type="domain" description="C2H2-type" evidence="10">
    <location>
        <begin position="388"/>
        <end position="415"/>
    </location>
</feature>
<keyword evidence="3" id="KW-0677">Repeat</keyword>
<dbReference type="PROSITE" id="PS00028">
    <property type="entry name" value="ZINC_FINGER_C2H2_1"/>
    <property type="match status" value="2"/>
</dbReference>
<dbReference type="GO" id="GO:0000978">
    <property type="term" value="F:RNA polymerase II cis-regulatory region sequence-specific DNA binding"/>
    <property type="evidence" value="ECO:0007669"/>
    <property type="project" value="TreeGrafter"/>
</dbReference>
<gene>
    <name evidence="11" type="ORF">AB205_0158310</name>
</gene>
<dbReference type="InterPro" id="IPR013087">
    <property type="entry name" value="Znf_C2H2_type"/>
</dbReference>
<evidence type="ECO:0000256" key="1">
    <source>
        <dbReference type="ARBA" id="ARBA00004123"/>
    </source>
</evidence>
<dbReference type="SMART" id="SM00355">
    <property type="entry name" value="ZnF_C2H2"/>
    <property type="match status" value="2"/>
</dbReference>
<keyword evidence="5" id="KW-0862">Zinc</keyword>
<dbReference type="PANTHER" id="PTHR24388">
    <property type="entry name" value="ZINC FINGER PROTEIN"/>
    <property type="match status" value="1"/>
</dbReference>
<dbReference type="GO" id="GO:0000981">
    <property type="term" value="F:DNA-binding transcription factor activity, RNA polymerase II-specific"/>
    <property type="evidence" value="ECO:0007669"/>
    <property type="project" value="TreeGrafter"/>
</dbReference>
<evidence type="ECO:0000256" key="3">
    <source>
        <dbReference type="ARBA" id="ARBA00022737"/>
    </source>
</evidence>
<dbReference type="GO" id="GO:0008270">
    <property type="term" value="F:zinc ion binding"/>
    <property type="evidence" value="ECO:0007669"/>
    <property type="project" value="UniProtKB-KW"/>
</dbReference>
<evidence type="ECO:0000256" key="4">
    <source>
        <dbReference type="ARBA" id="ARBA00022771"/>
    </source>
</evidence>
<name>A0A2G9RSH6_AQUCT</name>
<dbReference type="InterPro" id="IPR050527">
    <property type="entry name" value="Snail/Krueppel_Znf"/>
</dbReference>
<evidence type="ECO:0000256" key="2">
    <source>
        <dbReference type="ARBA" id="ARBA00022723"/>
    </source>
</evidence>
<keyword evidence="7" id="KW-0539">Nucleus</keyword>
<evidence type="ECO:0000256" key="5">
    <source>
        <dbReference type="ARBA" id="ARBA00022833"/>
    </source>
</evidence>
<comment type="subcellular location">
    <subcellularLocation>
        <location evidence="1">Nucleus</location>
    </subcellularLocation>
</comment>
<sequence length="536" mass="61359">MEEWEYLEGHKDLYKDVMMDNQPPLTSPDGSSNGNPPERCPRPLYSRDSTQEGLTIPHHHQVKEEMKQGDDEDGLMDTMVESSIYRNPPERCPRPLYSRDSTQKGHTIPQLDQSGSLGDYNIVVKEEFKEEDEEYGVMEKISEGHKDLYKNIMMDPPNTKNPPERCPRPLYSRDSTQGDHTIPYHHQSGNLRDSKVDVKEEYVVMEYFEGHQGLYKDVLLEPPNTRNPPERCPRPLYSRDSTQEGHTIPHHHQDEVEETYVRDDRQYTEEAGMTRTFIEEDTPTEISTGHAIEKPSKDRLTLSPGCRMEYEDFTGDCSEVKTMSSAMDTIHNVYRLLNPSDSEQPRTVRDGAGIQGEKKFSCPECGKSFTSELSLSIHQRSHTGENLHCCPECGECFFHIGEFNKHCRSHTGEKPFTCAESLIFTNIREPTQTSTSVSAPNVGNVFYRNHILPYIRLAHRDIHFGKRVDAVGIWEGSFSWLGGPFQETFFSAFRYQMHAERGLRPGETTSRQGISFLTSAVFRNSLSQPLFNAYGI</sequence>
<organism evidence="11">
    <name type="scientific">Aquarana catesbeiana</name>
    <name type="common">American bullfrog</name>
    <name type="synonym">Rana catesbeiana</name>
    <dbReference type="NCBI Taxonomy" id="8400"/>
    <lineage>
        <taxon>Eukaryota</taxon>
        <taxon>Metazoa</taxon>
        <taxon>Chordata</taxon>
        <taxon>Craniata</taxon>
        <taxon>Vertebrata</taxon>
        <taxon>Euteleostomi</taxon>
        <taxon>Amphibia</taxon>
        <taxon>Batrachia</taxon>
        <taxon>Anura</taxon>
        <taxon>Neobatrachia</taxon>
        <taxon>Ranoidea</taxon>
        <taxon>Ranidae</taxon>
        <taxon>Aquarana</taxon>
    </lineage>
</organism>
<keyword evidence="4 8" id="KW-0863">Zinc-finger</keyword>
<keyword evidence="6" id="KW-0238">DNA-binding</keyword>
<protein>
    <recommendedName>
        <fullName evidence="10">C2H2-type domain-containing protein</fullName>
    </recommendedName>
</protein>
<dbReference type="InterPro" id="IPR036236">
    <property type="entry name" value="Znf_C2H2_sf"/>
</dbReference>
<dbReference type="PROSITE" id="PS50157">
    <property type="entry name" value="ZINC_FINGER_C2H2_2"/>
    <property type="match status" value="2"/>
</dbReference>
<dbReference type="EMBL" id="KV936501">
    <property type="protein sequence ID" value="PIO30735.1"/>
    <property type="molecule type" value="Genomic_DNA"/>
</dbReference>
<dbReference type="Pfam" id="PF00096">
    <property type="entry name" value="zf-C2H2"/>
    <property type="match status" value="1"/>
</dbReference>
<dbReference type="Gene3D" id="3.30.160.60">
    <property type="entry name" value="Classic Zinc Finger"/>
    <property type="match status" value="2"/>
</dbReference>
<evidence type="ECO:0000259" key="10">
    <source>
        <dbReference type="PROSITE" id="PS50157"/>
    </source>
</evidence>
<feature type="domain" description="C2H2-type" evidence="10">
    <location>
        <begin position="360"/>
        <end position="387"/>
    </location>
</feature>
<evidence type="ECO:0000256" key="7">
    <source>
        <dbReference type="ARBA" id="ARBA00023242"/>
    </source>
</evidence>
<evidence type="ECO:0000256" key="6">
    <source>
        <dbReference type="ARBA" id="ARBA00023125"/>
    </source>
</evidence>
<dbReference type="OrthoDB" id="10027876at2759"/>
<dbReference type="GO" id="GO:0005634">
    <property type="term" value="C:nucleus"/>
    <property type="evidence" value="ECO:0007669"/>
    <property type="project" value="UniProtKB-SubCell"/>
</dbReference>
<feature type="region of interest" description="Disordered" evidence="9">
    <location>
        <begin position="17"/>
        <end position="114"/>
    </location>
</feature>
<accession>A0A2G9RSH6</accession>
<dbReference type="AlphaFoldDB" id="A0A2G9RSH6"/>
<evidence type="ECO:0000256" key="9">
    <source>
        <dbReference type="SAM" id="MobiDB-lite"/>
    </source>
</evidence>
<dbReference type="SUPFAM" id="SSF57667">
    <property type="entry name" value="beta-beta-alpha zinc fingers"/>
    <property type="match status" value="1"/>
</dbReference>
<reference evidence="11" key="1">
    <citation type="submission" date="2017-08" db="EMBL/GenBank/DDBJ databases">
        <title>Assembly of the North American Bullfrog Genome.</title>
        <authorList>
            <person name="Warren R.L."/>
            <person name="Vandervalk B.P."/>
            <person name="Kucuk E."/>
            <person name="Birol I."/>
            <person name="Helbing C."/>
            <person name="Pandoh P."/>
            <person name="Behsaz B."/>
            <person name="Mohamadi H."/>
            <person name="Chu J."/>
            <person name="Jackman S."/>
            <person name="Hammond S.A."/>
            <person name="Veldhoen N."/>
            <person name="Kirk H."/>
            <person name="Zhao Y."/>
            <person name="Coope R."/>
            <person name="Pleasance S."/>
            <person name="Moore R."/>
            <person name="Holt R."/>
        </authorList>
    </citation>
    <scope>NUCLEOTIDE SEQUENCE</scope>
    <source>
        <strain evidence="11">Bruno</strain>
        <tissue evidence="11">Liver</tissue>
    </source>
</reference>
<evidence type="ECO:0000256" key="8">
    <source>
        <dbReference type="PROSITE-ProRule" id="PRU00042"/>
    </source>
</evidence>